<dbReference type="PANTHER" id="PTHR42788:SF13">
    <property type="entry name" value="ALIPHATIC SULFONATES IMPORT ATP-BINDING PROTEIN SSUB"/>
    <property type="match status" value="1"/>
</dbReference>
<feature type="domain" description="ABC transporter" evidence="6">
    <location>
        <begin position="20"/>
        <end position="251"/>
    </location>
</feature>
<dbReference type="Pfam" id="PF00005">
    <property type="entry name" value="ABC_tran"/>
    <property type="match status" value="1"/>
</dbReference>
<evidence type="ECO:0000256" key="5">
    <source>
        <dbReference type="ARBA" id="ARBA00024722"/>
    </source>
</evidence>
<comment type="function">
    <text evidence="5">Involved in beta-(1--&gt;2)glucan export. Transmembrane domains (TMD) form a pore in the inner membrane and the ATP-binding domain (NBD) is responsible for energy generation.</text>
</comment>
<evidence type="ECO:0000259" key="6">
    <source>
        <dbReference type="PROSITE" id="PS50893"/>
    </source>
</evidence>
<protein>
    <submittedName>
        <fullName evidence="7">NitT/TauT family transport system ATP-binding protein</fullName>
    </submittedName>
</protein>
<dbReference type="InterPro" id="IPR003593">
    <property type="entry name" value="AAA+_ATPase"/>
</dbReference>
<dbReference type="InterPro" id="IPR003439">
    <property type="entry name" value="ABC_transporter-like_ATP-bd"/>
</dbReference>
<dbReference type="Gene3D" id="3.40.50.300">
    <property type="entry name" value="P-loop containing nucleotide triphosphate hydrolases"/>
    <property type="match status" value="1"/>
</dbReference>
<comment type="similarity">
    <text evidence="1">Belongs to the ABC transporter superfamily.</text>
</comment>
<dbReference type="PROSITE" id="PS00211">
    <property type="entry name" value="ABC_TRANSPORTER_1"/>
    <property type="match status" value="1"/>
</dbReference>
<evidence type="ECO:0000313" key="8">
    <source>
        <dbReference type="Proteomes" id="UP000243904"/>
    </source>
</evidence>
<keyword evidence="8" id="KW-1185">Reference proteome</keyword>
<evidence type="ECO:0000256" key="1">
    <source>
        <dbReference type="ARBA" id="ARBA00005417"/>
    </source>
</evidence>
<dbReference type="InterPro" id="IPR027417">
    <property type="entry name" value="P-loop_NTPase"/>
</dbReference>
<dbReference type="CDD" id="cd03293">
    <property type="entry name" value="ABC_NrtD_SsuB_transporters"/>
    <property type="match status" value="1"/>
</dbReference>
<name>A0A1H2B8R1_9BRAD</name>
<dbReference type="SUPFAM" id="SSF52540">
    <property type="entry name" value="P-loop containing nucleoside triphosphate hydrolases"/>
    <property type="match status" value="1"/>
</dbReference>
<dbReference type="GO" id="GO:0005524">
    <property type="term" value="F:ATP binding"/>
    <property type="evidence" value="ECO:0007669"/>
    <property type="project" value="UniProtKB-KW"/>
</dbReference>
<dbReference type="GO" id="GO:0016887">
    <property type="term" value="F:ATP hydrolysis activity"/>
    <property type="evidence" value="ECO:0007669"/>
    <property type="project" value="InterPro"/>
</dbReference>
<dbReference type="SMART" id="SM00382">
    <property type="entry name" value="AAA"/>
    <property type="match status" value="1"/>
</dbReference>
<proteinExistence type="inferred from homology"/>
<gene>
    <name evidence="7" type="ORF">SAMN05444158_6877</name>
</gene>
<reference evidence="8" key="1">
    <citation type="submission" date="2016-10" db="EMBL/GenBank/DDBJ databases">
        <authorList>
            <person name="Varghese N."/>
            <person name="Submissions S."/>
        </authorList>
    </citation>
    <scope>NUCLEOTIDE SEQUENCE [LARGE SCALE GENOMIC DNA]</scope>
    <source>
        <strain evidence="8">GAS369</strain>
    </source>
</reference>
<evidence type="ECO:0000256" key="2">
    <source>
        <dbReference type="ARBA" id="ARBA00022448"/>
    </source>
</evidence>
<keyword evidence="3" id="KW-0547">Nucleotide-binding</keyword>
<evidence type="ECO:0000256" key="4">
    <source>
        <dbReference type="ARBA" id="ARBA00022840"/>
    </source>
</evidence>
<dbReference type="RefSeq" id="WP_146690479.1">
    <property type="nucleotide sequence ID" value="NZ_LT629750.1"/>
</dbReference>
<keyword evidence="4 7" id="KW-0067">ATP-binding</keyword>
<keyword evidence="2" id="KW-0813">Transport</keyword>
<dbReference type="PROSITE" id="PS50893">
    <property type="entry name" value="ABC_TRANSPORTER_2"/>
    <property type="match status" value="1"/>
</dbReference>
<dbReference type="Proteomes" id="UP000243904">
    <property type="component" value="Chromosome I"/>
</dbReference>
<dbReference type="PANTHER" id="PTHR42788">
    <property type="entry name" value="TAURINE IMPORT ATP-BINDING PROTEIN-RELATED"/>
    <property type="match status" value="1"/>
</dbReference>
<evidence type="ECO:0000313" key="7">
    <source>
        <dbReference type="EMBL" id="SDT54176.1"/>
    </source>
</evidence>
<dbReference type="EMBL" id="LT629750">
    <property type="protein sequence ID" value="SDT54176.1"/>
    <property type="molecule type" value="Genomic_DNA"/>
</dbReference>
<dbReference type="InterPro" id="IPR050166">
    <property type="entry name" value="ABC_transporter_ATP-bind"/>
</dbReference>
<organism evidence="7 8">
    <name type="scientific">Bradyrhizobium canariense</name>
    <dbReference type="NCBI Taxonomy" id="255045"/>
    <lineage>
        <taxon>Bacteria</taxon>
        <taxon>Pseudomonadati</taxon>
        <taxon>Pseudomonadota</taxon>
        <taxon>Alphaproteobacteria</taxon>
        <taxon>Hyphomicrobiales</taxon>
        <taxon>Nitrobacteraceae</taxon>
        <taxon>Bradyrhizobium</taxon>
    </lineage>
</organism>
<sequence>MQASSETVADGRSATSKPYVRVSAVSKSYDHGENPALVLRDVTLNVAPGEFISIVGPSGCGKSTLLKCIAGLQPVTSGRIMVKDEHVLTPPDNMAIVFQRDVLLDWRTVLDNVLLMAEFKGLRRKDYEARATQLLTAYGLGDFLHRYPWELSGGMRQRAAICRALVVDPELLLMDEPFGALDAMTRDDLNVELERLWYATRKTLLFITHGIDEAVYLADRVVVMARNPGRIAEIIDIDIPRPRPLSVRQTPQFGKYTSEIRRLFASLGVVRSE</sequence>
<dbReference type="InterPro" id="IPR017871">
    <property type="entry name" value="ABC_transporter-like_CS"/>
</dbReference>
<dbReference type="AlphaFoldDB" id="A0A1H2B8R1"/>
<evidence type="ECO:0000256" key="3">
    <source>
        <dbReference type="ARBA" id="ARBA00022741"/>
    </source>
</evidence>
<accession>A0A1H2B8R1</accession>